<reference evidence="2 3" key="2">
    <citation type="submission" date="2018-11" db="EMBL/GenBank/DDBJ databases">
        <authorList>
            <consortium name="Pathogen Informatics"/>
        </authorList>
    </citation>
    <scope>NUCLEOTIDE SEQUENCE [LARGE SCALE GENOMIC DNA]</scope>
</reference>
<gene>
    <name evidence="2" type="ORF">HNAJ_LOCUS7711</name>
</gene>
<feature type="region of interest" description="Disordered" evidence="1">
    <location>
        <begin position="60"/>
        <end position="93"/>
    </location>
</feature>
<dbReference type="WBParaSite" id="HNAJ_0000771501-mRNA-1">
    <property type="protein sequence ID" value="HNAJ_0000771501-mRNA-1"/>
    <property type="gene ID" value="HNAJ_0000771501"/>
</dbReference>
<reference evidence="4" key="1">
    <citation type="submission" date="2016-04" db="UniProtKB">
        <authorList>
            <consortium name="WormBaseParasite"/>
        </authorList>
    </citation>
    <scope>IDENTIFICATION</scope>
</reference>
<proteinExistence type="predicted"/>
<evidence type="ECO:0000256" key="1">
    <source>
        <dbReference type="SAM" id="MobiDB-lite"/>
    </source>
</evidence>
<name>A0A158QHN4_RODNA</name>
<dbReference type="EMBL" id="UZAE01012112">
    <property type="protein sequence ID" value="VDO03571.1"/>
    <property type="molecule type" value="Genomic_DNA"/>
</dbReference>
<protein>
    <submittedName>
        <fullName evidence="4">GAGE domain-containing protein</fullName>
    </submittedName>
</protein>
<sequence length="124" mass="14024">MTMYGKSRHPRSSMCILVKFWGSGPPRRSSSAQIMSWGSGLWLYRVRIMENIMRSSEWSSSSATVKSPLRQAPEITQVKPTAEVQPKADEKDVAPIYADDVERSPFDDEEVLVDLQPKMEDCGE</sequence>
<evidence type="ECO:0000313" key="4">
    <source>
        <dbReference type="WBParaSite" id="HNAJ_0000771501-mRNA-1"/>
    </source>
</evidence>
<dbReference type="AlphaFoldDB" id="A0A158QHN4"/>
<keyword evidence="3" id="KW-1185">Reference proteome</keyword>
<evidence type="ECO:0000313" key="2">
    <source>
        <dbReference type="EMBL" id="VDO03571.1"/>
    </source>
</evidence>
<evidence type="ECO:0000313" key="3">
    <source>
        <dbReference type="Proteomes" id="UP000278807"/>
    </source>
</evidence>
<accession>A0A158QHN4</accession>
<organism evidence="4">
    <name type="scientific">Rodentolepis nana</name>
    <name type="common">Dwarf tapeworm</name>
    <name type="synonym">Hymenolepis nana</name>
    <dbReference type="NCBI Taxonomy" id="102285"/>
    <lineage>
        <taxon>Eukaryota</taxon>
        <taxon>Metazoa</taxon>
        <taxon>Spiralia</taxon>
        <taxon>Lophotrochozoa</taxon>
        <taxon>Platyhelminthes</taxon>
        <taxon>Cestoda</taxon>
        <taxon>Eucestoda</taxon>
        <taxon>Cyclophyllidea</taxon>
        <taxon>Hymenolepididae</taxon>
        <taxon>Rodentolepis</taxon>
    </lineage>
</organism>
<dbReference type="Proteomes" id="UP000278807">
    <property type="component" value="Unassembled WGS sequence"/>
</dbReference>